<dbReference type="RefSeq" id="WP_188980405.1">
    <property type="nucleotide sequence ID" value="NZ_BMPG01000005.1"/>
</dbReference>
<dbReference type="SUPFAM" id="SSF102215">
    <property type="entry name" value="Creatininase"/>
    <property type="match status" value="1"/>
</dbReference>
<dbReference type="Pfam" id="PF02633">
    <property type="entry name" value="Creatininase"/>
    <property type="match status" value="1"/>
</dbReference>
<keyword evidence="3" id="KW-0378">Hydrolase</keyword>
<sequence>MHLGDATWTDAADADPDVALLPVGSTEQHGPHAPLATDALTASAVADAAADRYDGELVVAPTLPVGVSEEHRDFPGTLWLTPDTFRASVRETIQSLVHHGWDRVIVVNGHGGNTDALAEVTATVSRHDDAYAVAFTWFDAVGDHSKDMGHAGPLETAFLRHVHPELVHEDRIEDAAAGASPRWGDWVAGVNLAHDSHEFSENGVVGDPRDGDAERGEELETLAADALVELARAVADRDLD</sequence>
<dbReference type="Proteomes" id="UP000607197">
    <property type="component" value="Unassembled WGS sequence"/>
</dbReference>
<gene>
    <name evidence="5" type="ORF">GCM10009039_30110</name>
</gene>
<protein>
    <submittedName>
        <fullName evidence="5">Creatininase</fullName>
    </submittedName>
</protein>
<comment type="caution">
    <text evidence="5">The sequence shown here is derived from an EMBL/GenBank/DDBJ whole genome shotgun (WGS) entry which is preliminary data.</text>
</comment>
<keyword evidence="2" id="KW-0479">Metal-binding</keyword>
<dbReference type="PANTHER" id="PTHR35005">
    <property type="entry name" value="3-DEHYDRO-SCYLLO-INOSOSE HYDROLASE"/>
    <property type="match status" value="1"/>
</dbReference>
<reference evidence="5" key="2">
    <citation type="submission" date="2020-09" db="EMBL/GenBank/DDBJ databases">
        <authorList>
            <person name="Sun Q."/>
            <person name="Ohkuma M."/>
        </authorList>
    </citation>
    <scope>NUCLEOTIDE SEQUENCE</scope>
    <source>
        <strain evidence="5">JCM 19596</strain>
    </source>
</reference>
<keyword evidence="4" id="KW-0862">Zinc</keyword>
<dbReference type="AlphaFoldDB" id="A0A830FFM9"/>
<dbReference type="PANTHER" id="PTHR35005:SF1">
    <property type="entry name" value="2-AMINO-5-FORMYLAMINO-6-RIBOSYLAMINOPYRIMIDIN-4(3H)-ONE 5'-MONOPHOSPHATE DEFORMYLASE"/>
    <property type="match status" value="1"/>
</dbReference>
<name>A0A830FFM9_9EURY</name>
<evidence type="ECO:0000256" key="1">
    <source>
        <dbReference type="ARBA" id="ARBA00001947"/>
    </source>
</evidence>
<reference evidence="5" key="1">
    <citation type="journal article" date="2014" name="Int. J. Syst. Evol. Microbiol.">
        <title>Complete genome sequence of Corynebacterium casei LMG S-19264T (=DSM 44701T), isolated from a smear-ripened cheese.</title>
        <authorList>
            <consortium name="US DOE Joint Genome Institute (JGI-PGF)"/>
            <person name="Walter F."/>
            <person name="Albersmeier A."/>
            <person name="Kalinowski J."/>
            <person name="Ruckert C."/>
        </authorList>
    </citation>
    <scope>NUCLEOTIDE SEQUENCE</scope>
    <source>
        <strain evidence="5">JCM 19596</strain>
    </source>
</reference>
<evidence type="ECO:0000256" key="3">
    <source>
        <dbReference type="ARBA" id="ARBA00022801"/>
    </source>
</evidence>
<evidence type="ECO:0000313" key="6">
    <source>
        <dbReference type="Proteomes" id="UP000607197"/>
    </source>
</evidence>
<dbReference type="GO" id="GO:0009231">
    <property type="term" value="P:riboflavin biosynthetic process"/>
    <property type="evidence" value="ECO:0007669"/>
    <property type="project" value="TreeGrafter"/>
</dbReference>
<dbReference type="Gene3D" id="3.40.50.10310">
    <property type="entry name" value="Creatininase"/>
    <property type="match status" value="1"/>
</dbReference>
<dbReference type="InterPro" id="IPR024087">
    <property type="entry name" value="Creatininase-like_sf"/>
</dbReference>
<accession>A0A830FFM9</accession>
<evidence type="ECO:0000256" key="4">
    <source>
        <dbReference type="ARBA" id="ARBA00022833"/>
    </source>
</evidence>
<comment type="cofactor">
    <cofactor evidence="1">
        <name>Zn(2+)</name>
        <dbReference type="ChEBI" id="CHEBI:29105"/>
    </cofactor>
</comment>
<dbReference type="GO" id="GO:0046872">
    <property type="term" value="F:metal ion binding"/>
    <property type="evidence" value="ECO:0007669"/>
    <property type="project" value="UniProtKB-KW"/>
</dbReference>
<dbReference type="GO" id="GO:0016811">
    <property type="term" value="F:hydrolase activity, acting on carbon-nitrogen (but not peptide) bonds, in linear amides"/>
    <property type="evidence" value="ECO:0007669"/>
    <property type="project" value="TreeGrafter"/>
</dbReference>
<dbReference type="EMBL" id="BMPG01000005">
    <property type="protein sequence ID" value="GGL70076.1"/>
    <property type="molecule type" value="Genomic_DNA"/>
</dbReference>
<dbReference type="InterPro" id="IPR003785">
    <property type="entry name" value="Creatininase/forma_Hydrolase"/>
</dbReference>
<keyword evidence="6" id="KW-1185">Reference proteome</keyword>
<dbReference type="OrthoDB" id="46121at2157"/>
<evidence type="ECO:0000256" key="2">
    <source>
        <dbReference type="ARBA" id="ARBA00022723"/>
    </source>
</evidence>
<proteinExistence type="predicted"/>
<evidence type="ECO:0000313" key="5">
    <source>
        <dbReference type="EMBL" id="GGL70076.1"/>
    </source>
</evidence>
<organism evidence="5 6">
    <name type="scientific">Halocalculus aciditolerans</name>
    <dbReference type="NCBI Taxonomy" id="1383812"/>
    <lineage>
        <taxon>Archaea</taxon>
        <taxon>Methanobacteriati</taxon>
        <taxon>Methanobacteriota</taxon>
        <taxon>Stenosarchaea group</taxon>
        <taxon>Halobacteria</taxon>
        <taxon>Halobacteriales</taxon>
        <taxon>Halobacteriaceae</taxon>
        <taxon>Halocalculus</taxon>
    </lineage>
</organism>